<accession>A0ABU2L4G1</accession>
<comment type="caution">
    <text evidence="1">The sequence shown here is derived from an EMBL/GenBank/DDBJ whole genome shotgun (WGS) entry which is preliminary data.</text>
</comment>
<name>A0ABU2L4G1_9ACTN</name>
<evidence type="ECO:0000313" key="1">
    <source>
        <dbReference type="EMBL" id="MDT0306449.1"/>
    </source>
</evidence>
<evidence type="ECO:0000313" key="2">
    <source>
        <dbReference type="Proteomes" id="UP001183388"/>
    </source>
</evidence>
<dbReference type="RefSeq" id="WP_311629382.1">
    <property type="nucleotide sequence ID" value="NZ_JAVREN010000006.1"/>
</dbReference>
<proteinExistence type="predicted"/>
<organism evidence="1 2">
    <name type="scientific">Streptomyces boetiae</name>
    <dbReference type="NCBI Taxonomy" id="3075541"/>
    <lineage>
        <taxon>Bacteria</taxon>
        <taxon>Bacillati</taxon>
        <taxon>Actinomycetota</taxon>
        <taxon>Actinomycetes</taxon>
        <taxon>Kitasatosporales</taxon>
        <taxon>Streptomycetaceae</taxon>
        <taxon>Streptomyces</taxon>
    </lineage>
</organism>
<dbReference type="Proteomes" id="UP001183388">
    <property type="component" value="Unassembled WGS sequence"/>
</dbReference>
<reference evidence="2" key="1">
    <citation type="submission" date="2023-07" db="EMBL/GenBank/DDBJ databases">
        <title>30 novel species of actinomycetes from the DSMZ collection.</title>
        <authorList>
            <person name="Nouioui I."/>
        </authorList>
    </citation>
    <scope>NUCLEOTIDE SEQUENCE [LARGE SCALE GENOMIC DNA]</scope>
    <source>
        <strain evidence="2">DSM 44917</strain>
    </source>
</reference>
<sequence length="166" mass="18286">MSWVLEGFGLYGHEGTMAALLEDGSEIPYAEAGPREATRVRAVCSCGWRDVEDHPAVPGDLRATEGRGSDDTPHAAWEAHAAGVLLESLSELDEAVRTVDWYLDRLADSRPMVTLAAASRLEAMIQRVLPRAAARARMQDATWEDIGRVMGRSRQAAHQRLRKYTA</sequence>
<keyword evidence="2" id="KW-1185">Reference proteome</keyword>
<dbReference type="EMBL" id="JAVREN010000006">
    <property type="protein sequence ID" value="MDT0306449.1"/>
    <property type="molecule type" value="Genomic_DNA"/>
</dbReference>
<gene>
    <name evidence="1" type="ORF">RM780_05675</name>
</gene>
<protein>
    <submittedName>
        <fullName evidence="1">Uncharacterized protein</fullName>
    </submittedName>
</protein>